<dbReference type="PANTHER" id="PTHR42693:SF42">
    <property type="entry name" value="ARYLSULFATASE G"/>
    <property type="match status" value="1"/>
</dbReference>
<keyword evidence="5 9" id="KW-0378">Hydrolase</keyword>
<keyword evidence="10" id="KW-1185">Reference proteome</keyword>
<evidence type="ECO:0000256" key="6">
    <source>
        <dbReference type="ARBA" id="ARBA00022837"/>
    </source>
</evidence>
<dbReference type="Gene3D" id="3.30.1120.10">
    <property type="match status" value="1"/>
</dbReference>
<dbReference type="EMBL" id="CYUD01000024">
    <property type="protein sequence ID" value="CUK19834.1"/>
    <property type="molecule type" value="Genomic_DNA"/>
</dbReference>
<dbReference type="Pfam" id="PF00884">
    <property type="entry name" value="Sulfatase"/>
    <property type="match status" value="1"/>
</dbReference>
<reference evidence="10" key="1">
    <citation type="submission" date="2015-09" db="EMBL/GenBank/DDBJ databases">
        <authorList>
            <person name="Rodrigo-Torres L."/>
            <person name="Arahal D.R."/>
        </authorList>
    </citation>
    <scope>NUCLEOTIDE SEQUENCE [LARGE SCALE GENOMIC DNA]</scope>
    <source>
        <strain evidence="10">CECT 5091</strain>
    </source>
</reference>
<feature type="signal peptide" evidence="7">
    <location>
        <begin position="1"/>
        <end position="20"/>
    </location>
</feature>
<feature type="domain" description="Sulfatase N-terminal" evidence="8">
    <location>
        <begin position="66"/>
        <end position="416"/>
    </location>
</feature>
<dbReference type="PROSITE" id="PS00523">
    <property type="entry name" value="SULFATASE_1"/>
    <property type="match status" value="1"/>
</dbReference>
<evidence type="ECO:0000256" key="7">
    <source>
        <dbReference type="SAM" id="SignalP"/>
    </source>
</evidence>
<comment type="similarity">
    <text evidence="2">Belongs to the sulfatase family.</text>
</comment>
<dbReference type="EC" id="3.1.6.1" evidence="9"/>
<name>A0A0P1IKF5_9RHOB</name>
<dbReference type="AlphaFoldDB" id="A0A0P1IKF5"/>
<dbReference type="SUPFAM" id="SSF53649">
    <property type="entry name" value="Alkaline phosphatase-like"/>
    <property type="match status" value="1"/>
</dbReference>
<feature type="chain" id="PRO_5006065354" evidence="7">
    <location>
        <begin position="21"/>
        <end position="557"/>
    </location>
</feature>
<dbReference type="STRING" id="1715692.RUE5091_04434"/>
<dbReference type="RefSeq" id="WP_058284057.1">
    <property type="nucleotide sequence ID" value="NZ_CYUD01000024.1"/>
</dbReference>
<dbReference type="Proteomes" id="UP000051260">
    <property type="component" value="Unassembled WGS sequence"/>
</dbReference>
<evidence type="ECO:0000259" key="8">
    <source>
        <dbReference type="Pfam" id="PF00884"/>
    </source>
</evidence>
<dbReference type="InterPro" id="IPR017850">
    <property type="entry name" value="Alkaline_phosphatase_core_sf"/>
</dbReference>
<evidence type="ECO:0000256" key="1">
    <source>
        <dbReference type="ARBA" id="ARBA00001913"/>
    </source>
</evidence>
<dbReference type="OrthoDB" id="9803751at2"/>
<dbReference type="InterPro" id="IPR000917">
    <property type="entry name" value="Sulfatase_N"/>
</dbReference>
<protein>
    <submittedName>
        <fullName evidence="9">Arylsulfatase</fullName>
        <ecNumber evidence="9">3.1.6.1</ecNumber>
    </submittedName>
</protein>
<evidence type="ECO:0000313" key="9">
    <source>
        <dbReference type="EMBL" id="CUK19834.1"/>
    </source>
</evidence>
<comment type="cofactor">
    <cofactor evidence="1">
        <name>Ca(2+)</name>
        <dbReference type="ChEBI" id="CHEBI:29108"/>
    </cofactor>
</comment>
<dbReference type="PROSITE" id="PS00149">
    <property type="entry name" value="SULFATASE_2"/>
    <property type="match status" value="1"/>
</dbReference>
<evidence type="ECO:0000256" key="5">
    <source>
        <dbReference type="ARBA" id="ARBA00022801"/>
    </source>
</evidence>
<dbReference type="InterPro" id="IPR050738">
    <property type="entry name" value="Sulfatase"/>
</dbReference>
<dbReference type="PANTHER" id="PTHR42693">
    <property type="entry name" value="ARYLSULFATASE FAMILY MEMBER"/>
    <property type="match status" value="1"/>
</dbReference>
<keyword evidence="6" id="KW-0106">Calcium</keyword>
<dbReference type="InterPro" id="IPR024607">
    <property type="entry name" value="Sulfatase_CS"/>
</dbReference>
<evidence type="ECO:0000256" key="4">
    <source>
        <dbReference type="ARBA" id="ARBA00022729"/>
    </source>
</evidence>
<organism evidence="9 10">
    <name type="scientific">Ruegeria denitrificans</name>
    <dbReference type="NCBI Taxonomy" id="1715692"/>
    <lineage>
        <taxon>Bacteria</taxon>
        <taxon>Pseudomonadati</taxon>
        <taxon>Pseudomonadota</taxon>
        <taxon>Alphaproteobacteria</taxon>
        <taxon>Rhodobacterales</taxon>
        <taxon>Roseobacteraceae</taxon>
        <taxon>Ruegeria</taxon>
    </lineage>
</organism>
<dbReference type="GO" id="GO:0046872">
    <property type="term" value="F:metal ion binding"/>
    <property type="evidence" value="ECO:0007669"/>
    <property type="project" value="UniProtKB-KW"/>
</dbReference>
<dbReference type="Gene3D" id="3.40.720.10">
    <property type="entry name" value="Alkaline Phosphatase, subunit A"/>
    <property type="match status" value="1"/>
</dbReference>
<evidence type="ECO:0000256" key="2">
    <source>
        <dbReference type="ARBA" id="ARBA00008779"/>
    </source>
</evidence>
<proteinExistence type="inferred from homology"/>
<gene>
    <name evidence="9" type="primary">atsA_5</name>
    <name evidence="9" type="ORF">RUE5091_04434</name>
</gene>
<evidence type="ECO:0000256" key="3">
    <source>
        <dbReference type="ARBA" id="ARBA00022723"/>
    </source>
</evidence>
<evidence type="ECO:0000313" key="10">
    <source>
        <dbReference type="Proteomes" id="UP000051260"/>
    </source>
</evidence>
<sequence length="557" mass="62123">MKSKLFLSALVFAGSAITAAAQDSNIVHDAEYYVLKQQNEAVWVENDAQVDQLLADFREKNGGNPPNIFYILIDDMGFGDMGMPEMNAIRGYSTPNINALAEESMRFARMYTEPSCTPSRVAFMTGRQPYRNGMGDTAVDISGFGLADEEVTIAEVLKSVGYNTSHVGKWHMGDIQESWPTYQGFDYAAFPIHQQGQLAIFNEDAAKEEITMAIGEDNYNSKYTLDDWFRPDPGHMITGLEAVIGGEVREVHMEPGEKWTQDKYNEMNIRYQAQAMEQLRLLAEQDEPFFLQYWPLVPLSTTRTTKEAFTTPNGGTFVESMEELDEWIGVILNEVDTLGLRDNTLIVLMGDNGHFTKYAPGSGFSPLVFRGGKADTSEGGVRVDAFARLPGLIEGDSIVSDIIHISDLFTSIARIGGAMDAIPRDRIIDGVDQASLMFIGDTHGRRDHVLIYSINSLKEVVKEHIKLKVPAKGENAIVAKFYNLFRDPREEQSVSTEIGAWAGHEFNRIIARHLKFKEMYPDQPAATGRPYEGIVNLRPETVAAVDAFVAKRDIQPD</sequence>
<keyword evidence="3" id="KW-0479">Metal-binding</keyword>
<keyword evidence="4 7" id="KW-0732">Signal</keyword>
<dbReference type="GO" id="GO:0004065">
    <property type="term" value="F:arylsulfatase activity"/>
    <property type="evidence" value="ECO:0007669"/>
    <property type="project" value="UniProtKB-EC"/>
</dbReference>
<accession>A0A0P1IKF5</accession>